<keyword evidence="1" id="KW-0472">Membrane</keyword>
<evidence type="ECO:0000256" key="1">
    <source>
        <dbReference type="SAM" id="Phobius"/>
    </source>
</evidence>
<accession>A0A7U2EYN7</accession>
<dbReference type="AlphaFoldDB" id="A0A7U2EYN7"/>
<keyword evidence="1" id="KW-1133">Transmembrane helix</keyword>
<reference evidence="3" key="1">
    <citation type="journal article" date="2021" name="BMC Genomics">
        <title>Chromosome-level genome assembly and manually-curated proteome of model necrotroph Parastagonospora nodorum Sn15 reveals a genome-wide trove of candidate effector homologs, and redundancy of virulence-related functions within an accessory chromosome.</title>
        <authorList>
            <person name="Bertazzoni S."/>
            <person name="Jones D.A.B."/>
            <person name="Phan H.T."/>
            <person name="Tan K.-C."/>
            <person name="Hane J.K."/>
        </authorList>
    </citation>
    <scope>NUCLEOTIDE SEQUENCE [LARGE SCALE GENOMIC DNA]</scope>
    <source>
        <strain evidence="3">SN15 / ATCC MYA-4574 / FGSC 10173)</strain>
    </source>
</reference>
<proteinExistence type="predicted"/>
<organism evidence="2 3">
    <name type="scientific">Phaeosphaeria nodorum (strain SN15 / ATCC MYA-4574 / FGSC 10173)</name>
    <name type="common">Glume blotch fungus</name>
    <name type="synonym">Parastagonospora nodorum</name>
    <dbReference type="NCBI Taxonomy" id="321614"/>
    <lineage>
        <taxon>Eukaryota</taxon>
        <taxon>Fungi</taxon>
        <taxon>Dikarya</taxon>
        <taxon>Ascomycota</taxon>
        <taxon>Pezizomycotina</taxon>
        <taxon>Dothideomycetes</taxon>
        <taxon>Pleosporomycetidae</taxon>
        <taxon>Pleosporales</taxon>
        <taxon>Pleosporineae</taxon>
        <taxon>Phaeosphaeriaceae</taxon>
        <taxon>Parastagonospora</taxon>
    </lineage>
</organism>
<evidence type="ECO:0000313" key="2">
    <source>
        <dbReference type="EMBL" id="QRC95152.1"/>
    </source>
</evidence>
<dbReference type="VEuPathDB" id="FungiDB:JI435_302030"/>
<gene>
    <name evidence="2" type="ORF">JI435_302030</name>
</gene>
<keyword evidence="1" id="KW-0812">Transmembrane</keyword>
<evidence type="ECO:0000313" key="3">
    <source>
        <dbReference type="Proteomes" id="UP000663193"/>
    </source>
</evidence>
<dbReference type="Proteomes" id="UP000663193">
    <property type="component" value="Chromosome 5"/>
</dbReference>
<name>A0A7U2EYN7_PHANO</name>
<dbReference type="EMBL" id="CP069027">
    <property type="protein sequence ID" value="QRC95152.1"/>
    <property type="molecule type" value="Genomic_DNA"/>
</dbReference>
<sequence length="75" mass="8500">MMPRLRLATSTVFNRSAGSNPAYVVFLLELSYGLCCGGVWMVDGLVGGRWGILRNLRPRIFTNTFFARNNKKTMR</sequence>
<protein>
    <submittedName>
        <fullName evidence="2">Uncharacterized protein</fullName>
    </submittedName>
</protein>
<feature type="transmembrane region" description="Helical" evidence="1">
    <location>
        <begin position="21"/>
        <end position="42"/>
    </location>
</feature>
<keyword evidence="3" id="KW-1185">Reference proteome</keyword>